<comment type="similarity">
    <text evidence="1">Belongs to the membrane fusion protein (MFP) (TC 8.A.1) family.</text>
</comment>
<evidence type="ECO:0000313" key="6">
    <source>
        <dbReference type="Proteomes" id="UP000807370"/>
    </source>
</evidence>
<keyword evidence="6" id="KW-1185">Reference proteome</keyword>
<dbReference type="EMBL" id="JACCHP010000031">
    <property type="protein sequence ID" value="MBH5402613.1"/>
    <property type="molecule type" value="Genomic_DNA"/>
</dbReference>
<accession>A0ABS0PZF8</accession>
<reference evidence="5 6" key="1">
    <citation type="submission" date="2020-07" db="EMBL/GenBank/DDBJ databases">
        <title>Bradyrhizobium diversity isolated from nodules of indigenous legumes of Western Australia.</title>
        <authorList>
            <person name="Klepa M.S."/>
        </authorList>
    </citation>
    <scope>NUCLEOTIDE SEQUENCE [LARGE SCALE GENOMIC DNA]</scope>
    <source>
        <strain evidence="5 6">CNPSo 4010</strain>
    </source>
</reference>
<dbReference type="InterPro" id="IPR006143">
    <property type="entry name" value="RND_pump_MFP"/>
</dbReference>
<feature type="chain" id="PRO_5046187673" evidence="3">
    <location>
        <begin position="39"/>
        <end position="300"/>
    </location>
</feature>
<organism evidence="5 6">
    <name type="scientific">Bradyrhizobium agreste</name>
    <dbReference type="NCBI Taxonomy" id="2751811"/>
    <lineage>
        <taxon>Bacteria</taxon>
        <taxon>Pseudomonadati</taxon>
        <taxon>Pseudomonadota</taxon>
        <taxon>Alphaproteobacteria</taxon>
        <taxon>Hyphomicrobiales</taxon>
        <taxon>Nitrobacteraceae</taxon>
        <taxon>Bradyrhizobium</taxon>
    </lineage>
</organism>
<keyword evidence="3" id="KW-0732">Signal</keyword>
<sequence>MHWHLPARQNSGRRAVQSRLLAALCAFGPILLTLPATAAEPVFDCVIDPSQTVKLGSSVPGLLAEVLVSRGDVVAPGQVIAKLESRVETAALAYNRARAASSARIDAQLARLALTRARMDRASQLLEKHVVAQDKFDELQADLRVAEQDLAREKLERDLALIEVDRSEATFDQRVIRSPIGGVVSERKLTAGEFIYQEGYIAVLAQLDPLHVEAFLPVRMYPQLRTGMSGIVRPDPPIGGSYEAKIVVVDRVFDASSGTFGVRLALPNSDHRLPAGQRCKVYFPETTGEMRTLSDAGPPR</sequence>
<dbReference type="PANTHER" id="PTHR30469:SF15">
    <property type="entry name" value="HLYD FAMILY OF SECRETION PROTEINS"/>
    <property type="match status" value="1"/>
</dbReference>
<dbReference type="NCBIfam" id="TIGR01730">
    <property type="entry name" value="RND_mfp"/>
    <property type="match status" value="1"/>
</dbReference>
<dbReference type="RefSeq" id="WP_197963660.1">
    <property type="nucleotide sequence ID" value="NZ_JACCHP010000031.1"/>
</dbReference>
<comment type="caution">
    <text evidence="5">The sequence shown here is derived from an EMBL/GenBank/DDBJ whole genome shotgun (WGS) entry which is preliminary data.</text>
</comment>
<keyword evidence="2" id="KW-0175">Coiled coil</keyword>
<proteinExistence type="inferred from homology"/>
<dbReference type="Gene3D" id="2.40.50.100">
    <property type="match status" value="1"/>
</dbReference>
<feature type="domain" description="CzcB-like barrel-sandwich hybrid" evidence="4">
    <location>
        <begin position="52"/>
        <end position="205"/>
    </location>
</feature>
<evidence type="ECO:0000256" key="3">
    <source>
        <dbReference type="SAM" id="SignalP"/>
    </source>
</evidence>
<dbReference type="Gene3D" id="1.10.287.470">
    <property type="entry name" value="Helix hairpin bin"/>
    <property type="match status" value="1"/>
</dbReference>
<gene>
    <name evidence="5" type="ORF">HZZ13_33195</name>
</gene>
<name>A0ABS0PZF8_9BRAD</name>
<evidence type="ECO:0000256" key="2">
    <source>
        <dbReference type="SAM" id="Coils"/>
    </source>
</evidence>
<feature type="coiled-coil region" evidence="2">
    <location>
        <begin position="129"/>
        <end position="156"/>
    </location>
</feature>
<dbReference type="Proteomes" id="UP000807370">
    <property type="component" value="Unassembled WGS sequence"/>
</dbReference>
<dbReference type="Pfam" id="PF25973">
    <property type="entry name" value="BSH_CzcB"/>
    <property type="match status" value="1"/>
</dbReference>
<evidence type="ECO:0000256" key="1">
    <source>
        <dbReference type="ARBA" id="ARBA00009477"/>
    </source>
</evidence>
<evidence type="ECO:0000313" key="5">
    <source>
        <dbReference type="EMBL" id="MBH5402613.1"/>
    </source>
</evidence>
<evidence type="ECO:0000259" key="4">
    <source>
        <dbReference type="Pfam" id="PF25973"/>
    </source>
</evidence>
<feature type="signal peptide" evidence="3">
    <location>
        <begin position="1"/>
        <end position="38"/>
    </location>
</feature>
<dbReference type="SUPFAM" id="SSF111369">
    <property type="entry name" value="HlyD-like secretion proteins"/>
    <property type="match status" value="1"/>
</dbReference>
<dbReference type="InterPro" id="IPR058647">
    <property type="entry name" value="BSH_CzcB-like"/>
</dbReference>
<protein>
    <submittedName>
        <fullName evidence="5">Efflux RND transporter periplasmic adaptor subunit</fullName>
    </submittedName>
</protein>
<dbReference type="PANTHER" id="PTHR30469">
    <property type="entry name" value="MULTIDRUG RESISTANCE PROTEIN MDTA"/>
    <property type="match status" value="1"/>
</dbReference>
<dbReference type="Gene3D" id="2.40.30.170">
    <property type="match status" value="1"/>
</dbReference>